<evidence type="ECO:0000256" key="8">
    <source>
        <dbReference type="ARBA" id="ARBA00022989"/>
    </source>
</evidence>
<reference evidence="15" key="1">
    <citation type="submission" date="2017-08" db="EMBL/GenBank/DDBJ databases">
        <authorList>
            <person name="Polle J.E."/>
            <person name="Barry K."/>
            <person name="Cushman J."/>
            <person name="Schmutz J."/>
            <person name="Tran D."/>
            <person name="Hathwaick L.T."/>
            <person name="Yim W.C."/>
            <person name="Jenkins J."/>
            <person name="Mckie-Krisberg Z.M."/>
            <person name="Prochnik S."/>
            <person name="Lindquist E."/>
            <person name="Dockter R.B."/>
            <person name="Adam C."/>
            <person name="Molina H."/>
            <person name="Bunkerborg J."/>
            <person name="Jin E."/>
            <person name="Buchheim M."/>
            <person name="Magnuson J."/>
        </authorList>
    </citation>
    <scope>NUCLEOTIDE SEQUENCE</scope>
    <source>
        <strain evidence="15">CCAP 19/18</strain>
    </source>
</reference>
<organism evidence="15 16">
    <name type="scientific">Dunaliella salina</name>
    <name type="common">Green alga</name>
    <name type="synonym">Protococcus salinus</name>
    <dbReference type="NCBI Taxonomy" id="3046"/>
    <lineage>
        <taxon>Eukaryota</taxon>
        <taxon>Viridiplantae</taxon>
        <taxon>Chlorophyta</taxon>
        <taxon>core chlorophytes</taxon>
        <taxon>Chlorophyceae</taxon>
        <taxon>CS clade</taxon>
        <taxon>Chlamydomonadales</taxon>
        <taxon>Dunaliellaceae</taxon>
        <taxon>Dunaliella</taxon>
    </lineage>
</organism>
<evidence type="ECO:0000256" key="11">
    <source>
        <dbReference type="ARBA" id="ARBA00023180"/>
    </source>
</evidence>
<keyword evidence="8 13" id="KW-1133">Transmembrane helix</keyword>
<dbReference type="Proteomes" id="UP000815325">
    <property type="component" value="Unassembled WGS sequence"/>
</dbReference>
<feature type="domain" description="Ion transport" evidence="14">
    <location>
        <begin position="3"/>
        <end position="65"/>
    </location>
</feature>
<proteinExistence type="predicted"/>
<keyword evidence="6" id="KW-0106">Calcium</keyword>
<evidence type="ECO:0000256" key="13">
    <source>
        <dbReference type="SAM" id="Phobius"/>
    </source>
</evidence>
<keyword evidence="10 13" id="KW-0472">Membrane</keyword>
<evidence type="ECO:0000259" key="14">
    <source>
        <dbReference type="Pfam" id="PF00520"/>
    </source>
</evidence>
<evidence type="ECO:0000256" key="2">
    <source>
        <dbReference type="ARBA" id="ARBA00022448"/>
    </source>
</evidence>
<dbReference type="PANTHER" id="PTHR45628">
    <property type="entry name" value="VOLTAGE-DEPENDENT CALCIUM CHANNEL TYPE A SUBUNIT ALPHA-1"/>
    <property type="match status" value="1"/>
</dbReference>
<keyword evidence="9" id="KW-0406">Ion transport</keyword>
<evidence type="ECO:0000256" key="5">
    <source>
        <dbReference type="ARBA" id="ARBA00022692"/>
    </source>
</evidence>
<dbReference type="Gene3D" id="1.20.120.350">
    <property type="entry name" value="Voltage-gated potassium channels. Chain C"/>
    <property type="match status" value="1"/>
</dbReference>
<dbReference type="InterPro" id="IPR005821">
    <property type="entry name" value="Ion_trans_dom"/>
</dbReference>
<keyword evidence="3" id="KW-0109">Calcium transport</keyword>
<feature type="transmembrane region" description="Helical" evidence="13">
    <location>
        <begin position="34"/>
        <end position="56"/>
    </location>
</feature>
<evidence type="ECO:0000256" key="6">
    <source>
        <dbReference type="ARBA" id="ARBA00022837"/>
    </source>
</evidence>
<dbReference type="EMBL" id="MU069608">
    <property type="protein sequence ID" value="KAF5837635.1"/>
    <property type="molecule type" value="Genomic_DNA"/>
</dbReference>
<comment type="subcellular location">
    <subcellularLocation>
        <location evidence="1">Membrane</location>
        <topology evidence="1">Multi-pass membrane protein</topology>
    </subcellularLocation>
</comment>
<feature type="domain" description="Ion transport" evidence="14">
    <location>
        <begin position="115"/>
        <end position="237"/>
    </location>
</feature>
<evidence type="ECO:0000256" key="1">
    <source>
        <dbReference type="ARBA" id="ARBA00004141"/>
    </source>
</evidence>
<keyword evidence="7" id="KW-0851">Voltage-gated channel</keyword>
<evidence type="ECO:0000256" key="9">
    <source>
        <dbReference type="ARBA" id="ARBA00023065"/>
    </source>
</evidence>
<evidence type="ECO:0000313" key="16">
    <source>
        <dbReference type="Proteomes" id="UP000815325"/>
    </source>
</evidence>
<dbReference type="Pfam" id="PF00520">
    <property type="entry name" value="Ion_trans"/>
    <property type="match status" value="2"/>
</dbReference>
<evidence type="ECO:0000256" key="10">
    <source>
        <dbReference type="ARBA" id="ARBA00023136"/>
    </source>
</evidence>
<sequence length="239" mass="27171">MALIENWSSVMYDMMDAVGVEQQPIRDANRYIGLLYVLYMIVGSLCIINLIIGVSINKYNEMKSENDGQSPYITAEQQHWLSVQQLLSSTTIEERHIPPENPVRRAVHTLLYNNVTEGIIMAIIVCNTIIMLFAHYGMNDKWKMAIDYTNIIVTGVFVVEMILKIFAIGAPAYLRSSWNRLDVIITALSILNVLVENIANDTGNSTQFLPVLRTLRVARIFRLVKGAKGMRKLLSTLYW</sequence>
<accession>A0ABQ7GSR5</accession>
<keyword evidence="12" id="KW-0407">Ion channel</keyword>
<gene>
    <name evidence="15" type="ORF">DUNSADRAFT_4068</name>
</gene>
<keyword evidence="4" id="KW-0107">Calcium channel</keyword>
<keyword evidence="5 13" id="KW-0812">Transmembrane</keyword>
<dbReference type="Gene3D" id="1.10.287.70">
    <property type="match status" value="1"/>
</dbReference>
<dbReference type="SUPFAM" id="SSF81324">
    <property type="entry name" value="Voltage-gated potassium channels"/>
    <property type="match status" value="1"/>
</dbReference>
<protein>
    <submittedName>
        <fullName evidence="15">Ion transport protein-domain-containing protein</fullName>
    </submittedName>
</protein>
<comment type="caution">
    <text evidence="15">The sequence shown here is derived from an EMBL/GenBank/DDBJ whole genome shotgun (WGS) entry which is preliminary data.</text>
</comment>
<dbReference type="PANTHER" id="PTHR45628:SF7">
    <property type="entry name" value="VOLTAGE-DEPENDENT CALCIUM CHANNEL TYPE A SUBUNIT ALPHA-1"/>
    <property type="match status" value="1"/>
</dbReference>
<evidence type="ECO:0000256" key="7">
    <source>
        <dbReference type="ARBA" id="ARBA00022882"/>
    </source>
</evidence>
<name>A0ABQ7GSR5_DUNSA</name>
<keyword evidence="16" id="KW-1185">Reference proteome</keyword>
<evidence type="ECO:0000256" key="4">
    <source>
        <dbReference type="ARBA" id="ARBA00022673"/>
    </source>
</evidence>
<keyword evidence="2" id="KW-0813">Transport</keyword>
<feature type="transmembrane region" description="Helical" evidence="13">
    <location>
        <begin position="150"/>
        <end position="174"/>
    </location>
</feature>
<evidence type="ECO:0000256" key="3">
    <source>
        <dbReference type="ARBA" id="ARBA00022568"/>
    </source>
</evidence>
<dbReference type="InterPro" id="IPR027359">
    <property type="entry name" value="Volt_channel_dom_sf"/>
</dbReference>
<evidence type="ECO:0000256" key="12">
    <source>
        <dbReference type="ARBA" id="ARBA00023303"/>
    </source>
</evidence>
<keyword evidence="11" id="KW-0325">Glycoprotein</keyword>
<feature type="transmembrane region" description="Helical" evidence="13">
    <location>
        <begin position="119"/>
        <end position="138"/>
    </location>
</feature>
<dbReference type="InterPro" id="IPR050599">
    <property type="entry name" value="VDCC_alpha-1_subunit"/>
</dbReference>
<evidence type="ECO:0000313" key="15">
    <source>
        <dbReference type="EMBL" id="KAF5837635.1"/>
    </source>
</evidence>